<dbReference type="PANTHER" id="PTHR42788">
    <property type="entry name" value="TAURINE IMPORT ATP-BINDING PROTEIN-RELATED"/>
    <property type="match status" value="1"/>
</dbReference>
<dbReference type="GO" id="GO:0016887">
    <property type="term" value="F:ATP hydrolysis activity"/>
    <property type="evidence" value="ECO:0007669"/>
    <property type="project" value="InterPro"/>
</dbReference>
<gene>
    <name evidence="5" type="ORF">CWE10_14315</name>
</gene>
<dbReference type="Proteomes" id="UP000732377">
    <property type="component" value="Unassembled WGS sequence"/>
</dbReference>
<evidence type="ECO:0000259" key="4">
    <source>
        <dbReference type="PROSITE" id="PS50893"/>
    </source>
</evidence>
<dbReference type="CDD" id="cd03293">
    <property type="entry name" value="ABC_NrtD_SsuB_transporters"/>
    <property type="match status" value="1"/>
</dbReference>
<dbReference type="InterPro" id="IPR027417">
    <property type="entry name" value="P-loop_NTPase"/>
</dbReference>
<evidence type="ECO:0000256" key="1">
    <source>
        <dbReference type="ARBA" id="ARBA00022448"/>
    </source>
</evidence>
<dbReference type="RefSeq" id="WP_011196640.1">
    <property type="nucleotide sequence ID" value="NZ_JACSIR010000012.1"/>
</dbReference>
<dbReference type="InterPro" id="IPR050166">
    <property type="entry name" value="ABC_transporter_ATP-bind"/>
</dbReference>
<dbReference type="PROSITE" id="PS50893">
    <property type="entry name" value="ABC_TRANSPORTER_2"/>
    <property type="match status" value="1"/>
</dbReference>
<dbReference type="GO" id="GO:0005524">
    <property type="term" value="F:ATP binding"/>
    <property type="evidence" value="ECO:0007669"/>
    <property type="project" value="UniProtKB-KW"/>
</dbReference>
<dbReference type="SUPFAM" id="SSF52540">
    <property type="entry name" value="P-loop containing nucleoside triphosphate hydrolases"/>
    <property type="match status" value="1"/>
</dbReference>
<accession>A0A953LKS8</accession>
<dbReference type="InterPro" id="IPR003593">
    <property type="entry name" value="AAA+_ATPase"/>
</dbReference>
<protein>
    <submittedName>
        <fullName evidence="5">ABC transporter ATP-binding protein</fullName>
    </submittedName>
</protein>
<organism evidence="5 6">
    <name type="scientific">Symbiobacterium thermophilum</name>
    <dbReference type="NCBI Taxonomy" id="2734"/>
    <lineage>
        <taxon>Bacteria</taxon>
        <taxon>Bacillati</taxon>
        <taxon>Bacillota</taxon>
        <taxon>Clostridia</taxon>
        <taxon>Eubacteriales</taxon>
        <taxon>Symbiobacteriaceae</taxon>
        <taxon>Symbiobacterium</taxon>
    </lineage>
</organism>
<dbReference type="Gene3D" id="3.40.50.300">
    <property type="entry name" value="P-loop containing nucleotide triphosphate hydrolases"/>
    <property type="match status" value="1"/>
</dbReference>
<name>A0A953LKS8_SYMTR</name>
<comment type="caution">
    <text evidence="5">The sequence shown here is derived from an EMBL/GenBank/DDBJ whole genome shotgun (WGS) entry which is preliminary data.</text>
</comment>
<dbReference type="EMBL" id="PIUK01000168">
    <property type="protein sequence ID" value="MBY6277357.1"/>
    <property type="molecule type" value="Genomic_DNA"/>
</dbReference>
<keyword evidence="1" id="KW-0813">Transport</keyword>
<dbReference type="SMART" id="SM00382">
    <property type="entry name" value="AAA"/>
    <property type="match status" value="1"/>
</dbReference>
<evidence type="ECO:0000313" key="5">
    <source>
        <dbReference type="EMBL" id="MBY6277357.1"/>
    </source>
</evidence>
<dbReference type="Pfam" id="PF00005">
    <property type="entry name" value="ABC_tran"/>
    <property type="match status" value="1"/>
</dbReference>
<proteinExistence type="predicted"/>
<dbReference type="InterPro" id="IPR017871">
    <property type="entry name" value="ABC_transporter-like_CS"/>
</dbReference>
<evidence type="ECO:0000256" key="2">
    <source>
        <dbReference type="ARBA" id="ARBA00022741"/>
    </source>
</evidence>
<evidence type="ECO:0000256" key="3">
    <source>
        <dbReference type="ARBA" id="ARBA00022840"/>
    </source>
</evidence>
<dbReference type="PROSITE" id="PS00211">
    <property type="entry name" value="ABC_TRANSPORTER_1"/>
    <property type="match status" value="1"/>
</dbReference>
<reference evidence="5" key="1">
    <citation type="submission" date="2017-11" db="EMBL/GenBank/DDBJ databases">
        <title>Three new genomes from thermophilic consortium.</title>
        <authorList>
            <person name="Quaggio R."/>
            <person name="Amgarten D."/>
            <person name="Setubal J.C."/>
        </authorList>
    </citation>
    <scope>NUCLEOTIDE SEQUENCE</scope>
    <source>
        <strain evidence="5">ZCTH01-B2</strain>
    </source>
</reference>
<feature type="domain" description="ABC transporter" evidence="4">
    <location>
        <begin position="2"/>
        <end position="221"/>
    </location>
</feature>
<dbReference type="InterPro" id="IPR003439">
    <property type="entry name" value="ABC_transporter-like_ATP-bd"/>
</dbReference>
<dbReference type="OMA" id="RTVMHEE"/>
<dbReference type="PANTHER" id="PTHR42788:SF20">
    <property type="entry name" value="ABC TRANSPORTER ATP-BINDING PROTEIN"/>
    <property type="match status" value="1"/>
</dbReference>
<keyword evidence="2" id="KW-0547">Nucleotide-binding</keyword>
<sequence length="241" mass="26132">MIKARKVSYAYGETVALRDVSFDLPRGQTLAVVGPSGCGKTTLLGLIAGLLPITAGELLVDGAPVQPRRPGTALILQDYGLLPWKTVRENAALGLRIRRLPVDAADQALREVGIADLARRWPHQLSGGQQQRVAIARALALGPDLLLMDEPFSALDALTREEMQDLLLAIWRKRQTSLVLVTHSITEAVYLGQQILVLSRRPGRVVDLFANPAVGDRRADAFHSMVNRVRDALEKGVNGGA</sequence>
<evidence type="ECO:0000313" key="6">
    <source>
        <dbReference type="Proteomes" id="UP000732377"/>
    </source>
</evidence>
<keyword evidence="3 5" id="KW-0067">ATP-binding</keyword>
<dbReference type="AlphaFoldDB" id="A0A953LKS8"/>